<dbReference type="Gene3D" id="3.40.50.300">
    <property type="entry name" value="P-loop containing nucleotide triphosphate hydrolases"/>
    <property type="match status" value="1"/>
</dbReference>
<organism evidence="2 3">
    <name type="scientific">Pediococcus argentinicus</name>
    <dbReference type="NCBI Taxonomy" id="480391"/>
    <lineage>
        <taxon>Bacteria</taxon>
        <taxon>Bacillati</taxon>
        <taxon>Bacillota</taxon>
        <taxon>Bacilli</taxon>
        <taxon>Lactobacillales</taxon>
        <taxon>Lactobacillaceae</taxon>
        <taxon>Pediococcus</taxon>
    </lineage>
</organism>
<dbReference type="Proteomes" id="UP000051249">
    <property type="component" value="Unassembled WGS sequence"/>
</dbReference>
<feature type="compositionally biased region" description="Basic and acidic residues" evidence="1">
    <location>
        <begin position="67"/>
        <end position="76"/>
    </location>
</feature>
<dbReference type="PANTHER" id="PTHR42798">
    <property type="entry name" value="LIPOPROTEIN-RELEASING SYSTEM ATP-BINDING PROTEIN LOLD"/>
    <property type="match status" value="1"/>
</dbReference>
<reference evidence="2 3" key="1">
    <citation type="journal article" date="2015" name="Genome Announc.">
        <title>Expanding the biotechnology potential of lactobacilli through comparative genomics of 213 strains and associated genera.</title>
        <authorList>
            <person name="Sun Z."/>
            <person name="Harris H.M."/>
            <person name="McCann A."/>
            <person name="Guo C."/>
            <person name="Argimon S."/>
            <person name="Zhang W."/>
            <person name="Yang X."/>
            <person name="Jeffery I.B."/>
            <person name="Cooney J.C."/>
            <person name="Kagawa T.F."/>
            <person name="Liu W."/>
            <person name="Song Y."/>
            <person name="Salvetti E."/>
            <person name="Wrobel A."/>
            <person name="Rasinkangas P."/>
            <person name="Parkhill J."/>
            <person name="Rea M.C."/>
            <person name="O'Sullivan O."/>
            <person name="Ritari J."/>
            <person name="Douillard F.P."/>
            <person name="Paul Ross R."/>
            <person name="Yang R."/>
            <person name="Briner A.E."/>
            <person name="Felis G.E."/>
            <person name="de Vos W.M."/>
            <person name="Barrangou R."/>
            <person name="Klaenhammer T.R."/>
            <person name="Caufield P.W."/>
            <person name="Cui Y."/>
            <person name="Zhang H."/>
            <person name="O'Toole P.W."/>
        </authorList>
    </citation>
    <scope>NUCLEOTIDE SEQUENCE [LARGE SCALE GENOMIC DNA]</scope>
    <source>
        <strain evidence="2 3">DSM 23026</strain>
    </source>
</reference>
<evidence type="ECO:0000313" key="3">
    <source>
        <dbReference type="Proteomes" id="UP000051249"/>
    </source>
</evidence>
<comment type="caution">
    <text evidence="2">The sequence shown here is derived from an EMBL/GenBank/DDBJ whole genome shotgun (WGS) entry which is preliminary data.</text>
</comment>
<accession>A0A0R2NMV6</accession>
<dbReference type="PANTHER" id="PTHR42798:SF2">
    <property type="entry name" value="ABC TRANSPORTER ATP-BINDING PROTEIN MG467-RELATED"/>
    <property type="match status" value="1"/>
</dbReference>
<name>A0A0R2NMV6_9LACO</name>
<protein>
    <submittedName>
        <fullName evidence="2">Phosphonate-transporting ATPase</fullName>
    </submittedName>
</protein>
<dbReference type="AlphaFoldDB" id="A0A0R2NMV6"/>
<gene>
    <name evidence="2" type="ORF">IV88_GL000286</name>
</gene>
<evidence type="ECO:0000313" key="2">
    <source>
        <dbReference type="EMBL" id="KRO25341.1"/>
    </source>
</evidence>
<keyword evidence="3" id="KW-1185">Reference proteome</keyword>
<evidence type="ECO:0000256" key="1">
    <source>
        <dbReference type="SAM" id="MobiDB-lite"/>
    </source>
</evidence>
<feature type="region of interest" description="Disordered" evidence="1">
    <location>
        <begin position="67"/>
        <end position="86"/>
    </location>
</feature>
<dbReference type="SUPFAM" id="SSF52540">
    <property type="entry name" value="P-loop containing nucleoside triphosphate hydrolases"/>
    <property type="match status" value="1"/>
</dbReference>
<dbReference type="InterPro" id="IPR027417">
    <property type="entry name" value="P-loop_NTPase"/>
</dbReference>
<dbReference type="EMBL" id="JQCQ01000012">
    <property type="protein sequence ID" value="KRO25341.1"/>
    <property type="molecule type" value="Genomic_DNA"/>
</dbReference>
<dbReference type="PATRIC" id="fig|480391.4.peg.289"/>
<proteinExistence type="predicted"/>
<sequence length="86" mass="9532">MAIARAMAKNPQLLLCDEPTGVLDYKTGKNILQLLEDFSHKTQKNVIIVTHNGMIKPMADHVIEIGDGRVKSDNHNDNPVPVSEIE</sequence>